<dbReference type="InterPro" id="IPR023298">
    <property type="entry name" value="ATPase_P-typ_TM_dom_sf"/>
</dbReference>
<dbReference type="AlphaFoldDB" id="A0A1R1X228"/>
<feature type="transmembrane region" description="Helical" evidence="22">
    <location>
        <begin position="281"/>
        <end position="306"/>
    </location>
</feature>
<keyword evidence="9" id="KW-0067">ATP-binding</keyword>
<protein>
    <recommendedName>
        <fullName evidence="19">P-type Na(+) transporter</fullName>
        <ecNumber evidence="19">7.2.2.3</ecNumber>
    </recommendedName>
</protein>
<dbReference type="Gene3D" id="2.70.150.10">
    <property type="entry name" value="Calcium-transporting ATPase, cytoplasmic transduction domain A"/>
    <property type="match status" value="1"/>
</dbReference>
<dbReference type="InterPro" id="IPR006068">
    <property type="entry name" value="ATPase_P-typ_cation-transptr_C"/>
</dbReference>
<dbReference type="GO" id="GO:0006813">
    <property type="term" value="P:potassium ion transport"/>
    <property type="evidence" value="ECO:0007669"/>
    <property type="project" value="UniProtKB-KW"/>
</dbReference>
<evidence type="ECO:0000256" key="22">
    <source>
        <dbReference type="SAM" id="Phobius"/>
    </source>
</evidence>
<evidence type="ECO:0000313" key="24">
    <source>
        <dbReference type="EMBL" id="OMJ08674.1"/>
    </source>
</evidence>
<dbReference type="Pfam" id="PF00689">
    <property type="entry name" value="Cation_ATPase_C"/>
    <property type="match status" value="1"/>
</dbReference>
<dbReference type="GO" id="GO:0005886">
    <property type="term" value="C:plasma membrane"/>
    <property type="evidence" value="ECO:0007669"/>
    <property type="project" value="UniProtKB-SubCell"/>
</dbReference>
<evidence type="ECO:0000259" key="23">
    <source>
        <dbReference type="SMART" id="SM00831"/>
    </source>
</evidence>
<evidence type="ECO:0000256" key="8">
    <source>
        <dbReference type="ARBA" id="ARBA00022741"/>
    </source>
</evidence>
<dbReference type="SMART" id="SM00831">
    <property type="entry name" value="Cation_ATPase_N"/>
    <property type="match status" value="1"/>
</dbReference>
<dbReference type="GO" id="GO:0016887">
    <property type="term" value="F:ATP hydrolysis activity"/>
    <property type="evidence" value="ECO:0007669"/>
    <property type="project" value="InterPro"/>
</dbReference>
<reference evidence="24 25" key="1">
    <citation type="submission" date="2017-01" db="EMBL/GenBank/DDBJ databases">
        <authorList>
            <person name="Mah S.A."/>
            <person name="Swanson W.J."/>
            <person name="Moy G.W."/>
            <person name="Vacquier V.D."/>
        </authorList>
    </citation>
    <scope>NUCLEOTIDE SEQUENCE [LARGE SCALE GENOMIC DNA]</scope>
    <source>
        <strain evidence="24 25">GSMNP</strain>
    </source>
</reference>
<dbReference type="SUPFAM" id="SSF81665">
    <property type="entry name" value="Calcium ATPase, transmembrane domain M"/>
    <property type="match status" value="1"/>
</dbReference>
<evidence type="ECO:0000256" key="10">
    <source>
        <dbReference type="ARBA" id="ARBA00022842"/>
    </source>
</evidence>
<feature type="transmembrane region" description="Helical" evidence="22">
    <location>
        <begin position="68"/>
        <end position="86"/>
    </location>
</feature>
<dbReference type="SUPFAM" id="SSF81660">
    <property type="entry name" value="Metal cation-transporting ATPase, ATP-binding domain N"/>
    <property type="match status" value="1"/>
</dbReference>
<evidence type="ECO:0000256" key="7">
    <source>
        <dbReference type="ARBA" id="ARBA00022723"/>
    </source>
</evidence>
<evidence type="ECO:0000256" key="17">
    <source>
        <dbReference type="ARBA" id="ARBA00023201"/>
    </source>
</evidence>
<keyword evidence="5" id="KW-0633">Potassium transport</keyword>
<evidence type="ECO:0000256" key="1">
    <source>
        <dbReference type="ARBA" id="ARBA00001946"/>
    </source>
</evidence>
<keyword evidence="13 22" id="KW-1133">Transmembrane helix</keyword>
<dbReference type="OrthoDB" id="116380at2759"/>
<gene>
    <name evidence="24" type="ORF">AYI70_g11387</name>
</gene>
<dbReference type="Gene3D" id="3.40.50.1000">
    <property type="entry name" value="HAD superfamily/HAD-like"/>
    <property type="match status" value="1"/>
</dbReference>
<feature type="transmembrane region" description="Helical" evidence="22">
    <location>
        <begin position="254"/>
        <end position="275"/>
    </location>
</feature>
<dbReference type="SUPFAM" id="SSF56784">
    <property type="entry name" value="HAD-like"/>
    <property type="match status" value="1"/>
</dbReference>
<evidence type="ECO:0000256" key="20">
    <source>
        <dbReference type="ARBA" id="ARBA00048599"/>
    </source>
</evidence>
<dbReference type="Proteomes" id="UP000187283">
    <property type="component" value="Unassembled WGS sequence"/>
</dbReference>
<evidence type="ECO:0000256" key="12">
    <source>
        <dbReference type="ARBA" id="ARBA00022967"/>
    </source>
</evidence>
<evidence type="ECO:0000256" key="21">
    <source>
        <dbReference type="ARBA" id="ARBA00049499"/>
    </source>
</evidence>
<proteinExistence type="inferred from homology"/>
<feature type="transmembrane region" description="Helical" evidence="22">
    <location>
        <begin position="941"/>
        <end position="962"/>
    </location>
</feature>
<dbReference type="InterPro" id="IPR023214">
    <property type="entry name" value="HAD_sf"/>
</dbReference>
<dbReference type="InterPro" id="IPR036412">
    <property type="entry name" value="HAD-like_sf"/>
</dbReference>
<dbReference type="InterPro" id="IPR006414">
    <property type="entry name" value="P-type_ATPase_IID"/>
</dbReference>
<evidence type="ECO:0000256" key="9">
    <source>
        <dbReference type="ARBA" id="ARBA00022840"/>
    </source>
</evidence>
<dbReference type="GO" id="GO:0008554">
    <property type="term" value="F:P-type sodium transporter activity"/>
    <property type="evidence" value="ECO:0007669"/>
    <property type="project" value="UniProtKB-EC"/>
</dbReference>
<evidence type="ECO:0000256" key="6">
    <source>
        <dbReference type="ARBA" id="ARBA00022692"/>
    </source>
</evidence>
<keyword evidence="10" id="KW-0460">Magnesium</keyword>
<evidence type="ECO:0000256" key="16">
    <source>
        <dbReference type="ARBA" id="ARBA00023136"/>
    </source>
</evidence>
<dbReference type="STRING" id="133412.A0A1R1X228"/>
<dbReference type="Gene3D" id="3.40.1110.10">
    <property type="entry name" value="Calcium-transporting ATPase, cytoplasmic domain N"/>
    <property type="match status" value="1"/>
</dbReference>
<dbReference type="InterPro" id="IPR018303">
    <property type="entry name" value="ATPase_P-typ_P_site"/>
</dbReference>
<name>A0A1R1X228_9FUNG</name>
<evidence type="ECO:0000256" key="13">
    <source>
        <dbReference type="ARBA" id="ARBA00022989"/>
    </source>
</evidence>
<dbReference type="SFLD" id="SFLDS00003">
    <property type="entry name" value="Haloacid_Dehalogenase"/>
    <property type="match status" value="1"/>
</dbReference>
<dbReference type="Gene3D" id="1.20.1110.10">
    <property type="entry name" value="Calcium-transporting ATPase, transmembrane domain"/>
    <property type="match status" value="1"/>
</dbReference>
<evidence type="ECO:0000256" key="2">
    <source>
        <dbReference type="ARBA" id="ARBA00004651"/>
    </source>
</evidence>
<evidence type="ECO:0000256" key="18">
    <source>
        <dbReference type="ARBA" id="ARBA00035017"/>
    </source>
</evidence>
<feature type="transmembrane region" description="Helical" evidence="22">
    <location>
        <begin position="872"/>
        <end position="889"/>
    </location>
</feature>
<feature type="transmembrane region" description="Helical" evidence="22">
    <location>
        <begin position="821"/>
        <end position="844"/>
    </location>
</feature>
<keyword evidence="12" id="KW-1278">Translocase</keyword>
<organism evidence="24 25">
    <name type="scientific">Smittium culicis</name>
    <dbReference type="NCBI Taxonomy" id="133412"/>
    <lineage>
        <taxon>Eukaryota</taxon>
        <taxon>Fungi</taxon>
        <taxon>Fungi incertae sedis</taxon>
        <taxon>Zoopagomycota</taxon>
        <taxon>Kickxellomycotina</taxon>
        <taxon>Harpellomycetes</taxon>
        <taxon>Harpellales</taxon>
        <taxon>Legeriomycetaceae</taxon>
        <taxon>Smittium</taxon>
    </lineage>
</organism>
<dbReference type="GO" id="GO:0005524">
    <property type="term" value="F:ATP binding"/>
    <property type="evidence" value="ECO:0007669"/>
    <property type="project" value="UniProtKB-KW"/>
</dbReference>
<keyword evidence="15" id="KW-0406">Ion transport</keyword>
<dbReference type="SFLD" id="SFLDG00002">
    <property type="entry name" value="C1.7:_P-type_atpase_like"/>
    <property type="match status" value="1"/>
</dbReference>
<sequence length="994" mass="108820">MTEKLDSISTDHQLFHILSVDETVNLLETNTSNGLSQEEVDKRLLIYGNNELTGEGGVSPIKIIIRQFTNIMVFILFGAAILSFAVKDFAEAGVVLAIIFLNATVGFFQEYKAEKTVDSLRKMTSPTTNALRDGHLVMVPTLSLVPGDIIYFKSGDVVGADCRLFDVLNFETDEALLTGEALPVLKEIETIPDPDRPLGDRLNIGYASTIVSKGRAKAIVTYTGMKTEVGKIAKKLMESDTSEKTKLNKSLDNMSWICLGIAIFLVLVVFAANKFKINGEVLIYSVSLAIAVIPEGLLAVLTLTMAMGVRQMSKQKALVRQLNALETLGSVTDICSDKTGTLTQAKMVLVRAWIPGEGDYNITGLGFKPFGDVRKSVGANSDTSSTKSAILSSDDFTESFNHIAKISALCNMAEIKMDAETGEWFGLGDPTEIALQVFSNKVGFGKQFYENSKSKWKTQCEFSFDSSIKRMTVICKDVDSNLVAFLKGATEKVVECCNRVLINGTVTEIDPIDLFKLVEPQIESLASDGLRVISLAYRDIAPGEYEGSSDKWDRAVAEKNMIYIGLVGIYDPPRPESRISVEKCFRAGIMVHMLTGDHPATATSIAKQVGIIPSDDILLNCDNGEDSVTISSLVMTATQFDVLTDEEIDSMKELPSVIARCTPDTKVKLIEALHRRNGVVAMTGDGVNDSPSLKISDVGIAMGMTGSDVAKQASSIILTDDNFSTIVRAVAEGRRLFTNISKFIRCLTGANVAELVCLVVGLAFPDASGRSVFPLSPVAILTNNLITGTPPAMSLGTEKAPEDNMDNPPRDPKKGLFVNEVIVDILFHGIFIGLLSILSFYLVLSVFGNNDRGENCNSTFNPSCEYVFKARGTNFAVLTILLMFFSYSCRDPRRQTLSPNKLKNVYENKYLFYSFWAGIAVTFIALYVPGLNTNVFKHSPITWEWSIVAISIVIYLAADAAYKYGKSFIFKPAYLNDEKQLNLQRIATKMTMDK</sequence>
<evidence type="ECO:0000256" key="5">
    <source>
        <dbReference type="ARBA" id="ARBA00022538"/>
    </source>
</evidence>
<keyword evidence="14" id="KW-0915">Sodium</keyword>
<keyword evidence="6 22" id="KW-0812">Transmembrane</keyword>
<evidence type="ECO:0000313" key="25">
    <source>
        <dbReference type="Proteomes" id="UP000187283"/>
    </source>
</evidence>
<keyword evidence="17" id="KW-0739">Sodium transport</keyword>
<accession>A0A1R1X228</accession>
<feature type="transmembrane region" description="Helical" evidence="22">
    <location>
        <begin position="910"/>
        <end position="929"/>
    </location>
</feature>
<dbReference type="NCBIfam" id="TIGR01523">
    <property type="entry name" value="ATPase-IID_K-Na"/>
    <property type="match status" value="1"/>
</dbReference>
<feature type="domain" description="Cation-transporting P-type ATPase N-terminal" evidence="23">
    <location>
        <begin position="14"/>
        <end position="88"/>
    </location>
</feature>
<dbReference type="PRINTS" id="PR00121">
    <property type="entry name" value="NAKATPASE"/>
</dbReference>
<keyword evidence="4" id="KW-1003">Cell membrane</keyword>
<dbReference type="PROSITE" id="PS00154">
    <property type="entry name" value="ATPASE_E1_E2"/>
    <property type="match status" value="1"/>
</dbReference>
<evidence type="ECO:0000256" key="14">
    <source>
        <dbReference type="ARBA" id="ARBA00023053"/>
    </source>
</evidence>
<dbReference type="InterPro" id="IPR023299">
    <property type="entry name" value="ATPase_P-typ_cyto_dom_N"/>
</dbReference>
<dbReference type="EMBL" id="LSSN01005723">
    <property type="protein sequence ID" value="OMJ08674.1"/>
    <property type="molecule type" value="Genomic_DNA"/>
</dbReference>
<keyword evidence="11" id="KW-0630">Potassium</keyword>
<dbReference type="InterPro" id="IPR004014">
    <property type="entry name" value="ATPase_P-typ_cation-transptr_N"/>
</dbReference>
<dbReference type="SFLD" id="SFLDF00027">
    <property type="entry name" value="p-type_atpase"/>
    <property type="match status" value="1"/>
</dbReference>
<dbReference type="PANTHER" id="PTHR42861">
    <property type="entry name" value="CALCIUM-TRANSPORTING ATPASE"/>
    <property type="match status" value="1"/>
</dbReference>
<dbReference type="NCBIfam" id="TIGR01494">
    <property type="entry name" value="ATPase_P-type"/>
    <property type="match status" value="2"/>
</dbReference>
<dbReference type="Pfam" id="PF00122">
    <property type="entry name" value="E1-E2_ATPase"/>
    <property type="match status" value="1"/>
</dbReference>
<dbReference type="FunFam" id="3.40.50.1000:FF:000047">
    <property type="entry name" value="Sodium P-type ATPase"/>
    <property type="match status" value="1"/>
</dbReference>
<dbReference type="EC" id="7.2.2.3" evidence="19"/>
<evidence type="ECO:0000256" key="3">
    <source>
        <dbReference type="ARBA" id="ARBA00022448"/>
    </source>
</evidence>
<keyword evidence="8" id="KW-0547">Nucleotide-binding</keyword>
<keyword evidence="16 22" id="KW-0472">Membrane</keyword>
<dbReference type="PRINTS" id="PR00119">
    <property type="entry name" value="CATATPASE"/>
</dbReference>
<feature type="transmembrane region" description="Helical" evidence="22">
    <location>
        <begin position="92"/>
        <end position="111"/>
    </location>
</feature>
<comment type="similarity">
    <text evidence="18">Belongs to the cation transport ATPase (P-type) (TC 3.A.3) family. Type IID subfamily.</text>
</comment>
<dbReference type="Pfam" id="PF13246">
    <property type="entry name" value="Cation_ATPase"/>
    <property type="match status" value="1"/>
</dbReference>
<evidence type="ECO:0000256" key="19">
    <source>
        <dbReference type="ARBA" id="ARBA00035029"/>
    </source>
</evidence>
<dbReference type="InterPro" id="IPR001757">
    <property type="entry name" value="P_typ_ATPase"/>
</dbReference>
<dbReference type="Pfam" id="PF00690">
    <property type="entry name" value="Cation_ATPase_N"/>
    <property type="match status" value="1"/>
</dbReference>
<comment type="subcellular location">
    <subcellularLocation>
        <location evidence="2">Cell membrane</location>
        <topology evidence="2">Multi-pass membrane protein</topology>
    </subcellularLocation>
</comment>
<keyword evidence="25" id="KW-1185">Reference proteome</keyword>
<evidence type="ECO:0000256" key="11">
    <source>
        <dbReference type="ARBA" id="ARBA00022958"/>
    </source>
</evidence>
<evidence type="ECO:0000256" key="15">
    <source>
        <dbReference type="ARBA" id="ARBA00023065"/>
    </source>
</evidence>
<dbReference type="InterPro" id="IPR059000">
    <property type="entry name" value="ATPase_P-type_domA"/>
</dbReference>
<dbReference type="InterPro" id="IPR008250">
    <property type="entry name" value="ATPase_P-typ_transduc_dom_A_sf"/>
</dbReference>
<comment type="caution">
    <text evidence="24">The sequence shown here is derived from an EMBL/GenBank/DDBJ whole genome shotgun (WGS) entry which is preliminary data.</text>
</comment>
<comment type="catalytic activity">
    <reaction evidence="21">
        <text>Na(+)(in) + ATP + H2O = Na(+)(out) + ADP + phosphate + H(+)</text>
        <dbReference type="Rhea" id="RHEA:14633"/>
        <dbReference type="ChEBI" id="CHEBI:15377"/>
        <dbReference type="ChEBI" id="CHEBI:15378"/>
        <dbReference type="ChEBI" id="CHEBI:29101"/>
        <dbReference type="ChEBI" id="CHEBI:30616"/>
        <dbReference type="ChEBI" id="CHEBI:43474"/>
        <dbReference type="ChEBI" id="CHEBI:456216"/>
        <dbReference type="EC" id="7.2.2.3"/>
    </reaction>
    <physiologicalReaction direction="left-to-right" evidence="21">
        <dbReference type="Rhea" id="RHEA:14634"/>
    </physiologicalReaction>
</comment>
<evidence type="ECO:0000256" key="4">
    <source>
        <dbReference type="ARBA" id="ARBA00022475"/>
    </source>
</evidence>
<dbReference type="SUPFAM" id="SSF81653">
    <property type="entry name" value="Calcium ATPase, transduction domain A"/>
    <property type="match status" value="1"/>
</dbReference>
<keyword evidence="3" id="KW-0813">Transport</keyword>
<keyword evidence="7" id="KW-0479">Metal-binding</keyword>
<comment type="cofactor">
    <cofactor evidence="1">
        <name>Mg(2+)</name>
        <dbReference type="ChEBI" id="CHEBI:18420"/>
    </cofactor>
</comment>
<dbReference type="InterPro" id="IPR044492">
    <property type="entry name" value="P_typ_ATPase_HD_dom"/>
</dbReference>
<dbReference type="GO" id="GO:0046872">
    <property type="term" value="F:metal ion binding"/>
    <property type="evidence" value="ECO:0007669"/>
    <property type="project" value="UniProtKB-KW"/>
</dbReference>
<comment type="catalytic activity">
    <reaction evidence="20">
        <text>K(+)(in) + ATP + H2O = K(+)(out) + ADP + phosphate + H(+)</text>
        <dbReference type="Rhea" id="RHEA:75815"/>
        <dbReference type="ChEBI" id="CHEBI:15377"/>
        <dbReference type="ChEBI" id="CHEBI:15378"/>
        <dbReference type="ChEBI" id="CHEBI:29103"/>
        <dbReference type="ChEBI" id="CHEBI:30616"/>
        <dbReference type="ChEBI" id="CHEBI:43474"/>
        <dbReference type="ChEBI" id="CHEBI:456216"/>
    </reaction>
</comment>